<keyword evidence="7" id="KW-0732">Signal</keyword>
<dbReference type="Pfam" id="PF03170">
    <property type="entry name" value="BcsB"/>
    <property type="match status" value="2"/>
</dbReference>
<comment type="caution">
    <text evidence="8">The sequence shown here is derived from an EMBL/GenBank/DDBJ whole genome shotgun (WGS) entry which is preliminary data.</text>
</comment>
<evidence type="ECO:0000256" key="6">
    <source>
        <dbReference type="SAM" id="Phobius"/>
    </source>
</evidence>
<dbReference type="AlphaFoldDB" id="A0A347ZW92"/>
<dbReference type="PANTHER" id="PTHR39083">
    <property type="entry name" value="CYCLIC DI-GMP-BINDING PROTEIN"/>
    <property type="match status" value="1"/>
</dbReference>
<evidence type="ECO:0000256" key="1">
    <source>
        <dbReference type="ARBA" id="ARBA00004162"/>
    </source>
</evidence>
<keyword evidence="5 6" id="KW-0472">Membrane</keyword>
<dbReference type="GO" id="GO:0005886">
    <property type="term" value="C:plasma membrane"/>
    <property type="evidence" value="ECO:0007669"/>
    <property type="project" value="UniProtKB-SubCell"/>
</dbReference>
<keyword evidence="4 6" id="KW-1133">Transmembrane helix</keyword>
<reference evidence="8 9" key="1">
    <citation type="submission" date="2018-08" db="EMBL/GenBank/DDBJ databases">
        <title>Genomic Encyclopedia of Type Strains, Phase IV (KMG-IV): sequencing the most valuable type-strain genomes for metagenomic binning, comparative biology and taxonomic classification.</title>
        <authorList>
            <person name="Goeker M."/>
        </authorList>
    </citation>
    <scope>NUCLEOTIDE SEQUENCE [LARGE SCALE GENOMIC DNA]</scope>
    <source>
        <strain evidence="8 9">DSM 23923</strain>
    </source>
</reference>
<keyword evidence="3 6" id="KW-0812">Transmembrane</keyword>
<dbReference type="Gene3D" id="2.60.120.260">
    <property type="entry name" value="Galactose-binding domain-like"/>
    <property type="match status" value="2"/>
</dbReference>
<keyword evidence="9" id="KW-1185">Reference proteome</keyword>
<evidence type="ECO:0000256" key="3">
    <source>
        <dbReference type="ARBA" id="ARBA00022692"/>
    </source>
</evidence>
<evidence type="ECO:0000256" key="2">
    <source>
        <dbReference type="ARBA" id="ARBA00022475"/>
    </source>
</evidence>
<name>A0A347ZW92_9CHLR</name>
<feature type="signal peptide" evidence="7">
    <location>
        <begin position="1"/>
        <end position="23"/>
    </location>
</feature>
<evidence type="ECO:0000313" key="9">
    <source>
        <dbReference type="Proteomes" id="UP000256388"/>
    </source>
</evidence>
<dbReference type="OrthoDB" id="138829at2"/>
<dbReference type="GO" id="GO:0006011">
    <property type="term" value="P:UDP-alpha-D-glucose metabolic process"/>
    <property type="evidence" value="ECO:0007669"/>
    <property type="project" value="InterPro"/>
</dbReference>
<dbReference type="PANTHER" id="PTHR39083:SF1">
    <property type="entry name" value="CYCLIC DI-GMP-BINDING PROTEIN"/>
    <property type="match status" value="1"/>
</dbReference>
<protein>
    <submittedName>
        <fullName evidence="8">Cellulose synthase subunit</fullName>
    </submittedName>
</protein>
<comment type="subcellular location">
    <subcellularLocation>
        <location evidence="1">Cell membrane</location>
        <topology evidence="1">Single-pass membrane protein</topology>
    </subcellularLocation>
</comment>
<dbReference type="InterPro" id="IPR018513">
    <property type="entry name" value="Cell_synthase_bac"/>
</dbReference>
<dbReference type="RefSeq" id="WP_116225742.1">
    <property type="nucleotide sequence ID" value="NZ_AP018437.1"/>
</dbReference>
<proteinExistence type="predicted"/>
<dbReference type="EMBL" id="QUMS01000003">
    <property type="protein sequence ID" value="REG07272.1"/>
    <property type="molecule type" value="Genomic_DNA"/>
</dbReference>
<evidence type="ECO:0000313" key="8">
    <source>
        <dbReference type="EMBL" id="REG07272.1"/>
    </source>
</evidence>
<gene>
    <name evidence="8" type="ORF">DFR64_2477</name>
</gene>
<evidence type="ECO:0000256" key="4">
    <source>
        <dbReference type="ARBA" id="ARBA00022989"/>
    </source>
</evidence>
<sequence>MKKRILFGWMIIFSLLISSPVLAQTEAQEPDPTATPSAATAADQEDIYTFPILGFTETRLIGPFDSAGIQVSFPEEWTYPNDGRLHLEYTLAFFGQNYVAGQGLIGGVLDVEVNGTVVASFSLSQDGDFSSDIRIPPSALVSDRTDGRMQITFNLVSEESCVRDFDVNLVIKESSYIYLPHGSSSPETDLTLLPRPFYQPSALFDRTALLVMPQDPSAAELQAVMDVSAGFGSLTGGNLILTTVTVDNLTNTQRNAENLILVGKAASLNLINNLDLPVAISASKFALNDENDGILQMVVSPWNKARAILVVSGNSDEGVIKAGQAIKYGTVLTTTANDVAMVESYRTEASAPLAATDRTFADLGYEDRNMRSSGTNYAYYQFYIPPGQTVSSDAYLNLFFSHSAMLNFNNSGMTVILNGRVISSVQFSETTTQLTEVQISLPPSAFIQGTNELQIQVQIIPYDSCTDLTNFISAWATVFSDSSLHLPLVTDTGGAADTLNLSGFPENLAVGDVQGNITFVLPPNTPAVWQTASAVAFTMGNQLDNALSQISVQFVNDLDLKELAANNVVLLGKPSQLPVIYDWSDTLPAPFSAGSEVPYDPASRIVYRVVEGSTVGYLELFNSPWANGKSVLLVSGNSENGVALAGSALGGGDLRGSLAGNFAIISSGQIVSLDSRYPVDSQLLAAGGETAVQEPAAQSPLASEVQKANRAWMIPAILLITMLTVAVILIKLMPVLKKEKKENQEEDKDSK</sequence>
<feature type="chain" id="PRO_5030063677" evidence="7">
    <location>
        <begin position="24"/>
        <end position="751"/>
    </location>
</feature>
<organism evidence="8 9">
    <name type="scientific">Pelolinea submarina</name>
    <dbReference type="NCBI Taxonomy" id="913107"/>
    <lineage>
        <taxon>Bacteria</taxon>
        <taxon>Bacillati</taxon>
        <taxon>Chloroflexota</taxon>
        <taxon>Anaerolineae</taxon>
        <taxon>Anaerolineales</taxon>
        <taxon>Anaerolineaceae</taxon>
        <taxon>Pelolinea</taxon>
    </lineage>
</organism>
<keyword evidence="2" id="KW-1003">Cell membrane</keyword>
<dbReference type="Proteomes" id="UP000256388">
    <property type="component" value="Unassembled WGS sequence"/>
</dbReference>
<accession>A0A347ZW92</accession>
<evidence type="ECO:0000256" key="5">
    <source>
        <dbReference type="ARBA" id="ARBA00023136"/>
    </source>
</evidence>
<feature type="transmembrane region" description="Helical" evidence="6">
    <location>
        <begin position="712"/>
        <end position="732"/>
    </location>
</feature>
<evidence type="ECO:0000256" key="7">
    <source>
        <dbReference type="SAM" id="SignalP"/>
    </source>
</evidence>